<evidence type="ECO:0000313" key="8">
    <source>
        <dbReference type="Proteomes" id="UP000184465"/>
    </source>
</evidence>
<organism evidence="7 8">
    <name type="scientific">Paramaledivibacter caminithermalis (strain DSM 15212 / CIP 107654 / DViRD3)</name>
    <name type="common">Clostridium caminithermale</name>
    <dbReference type="NCBI Taxonomy" id="1121301"/>
    <lineage>
        <taxon>Bacteria</taxon>
        <taxon>Bacillati</taxon>
        <taxon>Bacillota</taxon>
        <taxon>Clostridia</taxon>
        <taxon>Peptostreptococcales</taxon>
        <taxon>Caminicellaceae</taxon>
        <taxon>Paramaledivibacter</taxon>
    </lineage>
</organism>
<feature type="domain" description="Radical SAM core" evidence="6">
    <location>
        <begin position="94"/>
        <end position="328"/>
    </location>
</feature>
<name>A0A1M6SBV9_PARC5</name>
<gene>
    <name evidence="7" type="ORF">SAMN02745912_03252</name>
</gene>
<dbReference type="InterPro" id="IPR006638">
    <property type="entry name" value="Elp3/MiaA/NifB-like_rSAM"/>
</dbReference>
<comment type="cofactor">
    <cofactor evidence="1">
        <name>[4Fe-4S] cluster</name>
        <dbReference type="ChEBI" id="CHEBI:49883"/>
    </cofactor>
</comment>
<dbReference type="SFLD" id="SFLDG01384">
    <property type="entry name" value="thioether_bond_formation_requi"/>
    <property type="match status" value="1"/>
</dbReference>
<dbReference type="GO" id="GO:0051536">
    <property type="term" value="F:iron-sulfur cluster binding"/>
    <property type="evidence" value="ECO:0007669"/>
    <property type="project" value="UniProtKB-KW"/>
</dbReference>
<dbReference type="EMBL" id="FRAG01000058">
    <property type="protein sequence ID" value="SHK41988.1"/>
    <property type="molecule type" value="Genomic_DNA"/>
</dbReference>
<reference evidence="8" key="1">
    <citation type="submission" date="2016-11" db="EMBL/GenBank/DDBJ databases">
        <authorList>
            <person name="Varghese N."/>
            <person name="Submissions S."/>
        </authorList>
    </citation>
    <scope>NUCLEOTIDE SEQUENCE [LARGE SCALE GENOMIC DNA]</scope>
    <source>
        <strain evidence="8">DSM 15212 / CIP 107654 / DViRD3</strain>
    </source>
</reference>
<keyword evidence="4" id="KW-0408">Iron</keyword>
<dbReference type="PANTHER" id="PTHR43273">
    <property type="entry name" value="ANAEROBIC SULFATASE-MATURATING ENZYME HOMOLOG ASLB-RELATED"/>
    <property type="match status" value="1"/>
</dbReference>
<dbReference type="AlphaFoldDB" id="A0A1M6SBV9"/>
<evidence type="ECO:0000313" key="7">
    <source>
        <dbReference type="EMBL" id="SHK41988.1"/>
    </source>
</evidence>
<keyword evidence="8" id="KW-1185">Reference proteome</keyword>
<dbReference type="InterPro" id="IPR023885">
    <property type="entry name" value="4Fe4S-binding_SPASM_dom"/>
</dbReference>
<dbReference type="Pfam" id="PF04055">
    <property type="entry name" value="Radical_SAM"/>
    <property type="match status" value="1"/>
</dbReference>
<dbReference type="InterPro" id="IPR023867">
    <property type="entry name" value="Sulphatase_maturase_rSAM"/>
</dbReference>
<evidence type="ECO:0000256" key="5">
    <source>
        <dbReference type="ARBA" id="ARBA00023014"/>
    </source>
</evidence>
<keyword evidence="2" id="KW-0949">S-adenosyl-L-methionine</keyword>
<dbReference type="PANTHER" id="PTHR43273:SF8">
    <property type="entry name" value="RADICAL SAM DOMAIN PROTEIN"/>
    <property type="match status" value="1"/>
</dbReference>
<dbReference type="Proteomes" id="UP000184465">
    <property type="component" value="Unassembled WGS sequence"/>
</dbReference>
<evidence type="ECO:0000259" key="6">
    <source>
        <dbReference type="PROSITE" id="PS51918"/>
    </source>
</evidence>
<keyword evidence="3" id="KW-0479">Metal-binding</keyword>
<dbReference type="GO" id="GO:0016491">
    <property type="term" value="F:oxidoreductase activity"/>
    <property type="evidence" value="ECO:0007669"/>
    <property type="project" value="InterPro"/>
</dbReference>
<dbReference type="RefSeq" id="WP_073152465.1">
    <property type="nucleotide sequence ID" value="NZ_FRAG01000058.1"/>
</dbReference>
<keyword evidence="5" id="KW-0411">Iron-sulfur</keyword>
<dbReference type="SFLD" id="SFLDG01067">
    <property type="entry name" value="SPASM/twitch_domain_containing"/>
    <property type="match status" value="1"/>
</dbReference>
<accession>A0A1M6SBV9</accession>
<dbReference type="PROSITE" id="PS51918">
    <property type="entry name" value="RADICAL_SAM"/>
    <property type="match status" value="1"/>
</dbReference>
<dbReference type="NCBIfam" id="TIGR04085">
    <property type="entry name" value="rSAM_more_4Fe4S"/>
    <property type="match status" value="1"/>
</dbReference>
<dbReference type="InterPro" id="IPR013785">
    <property type="entry name" value="Aldolase_TIM"/>
</dbReference>
<proteinExistence type="predicted"/>
<dbReference type="CDD" id="cd01335">
    <property type="entry name" value="Radical_SAM"/>
    <property type="match status" value="1"/>
</dbReference>
<dbReference type="SUPFAM" id="SSF102114">
    <property type="entry name" value="Radical SAM enzymes"/>
    <property type="match status" value="1"/>
</dbReference>
<evidence type="ECO:0000256" key="3">
    <source>
        <dbReference type="ARBA" id="ARBA00022723"/>
    </source>
</evidence>
<evidence type="ECO:0000256" key="4">
    <source>
        <dbReference type="ARBA" id="ARBA00023004"/>
    </source>
</evidence>
<dbReference type="SMART" id="SM00729">
    <property type="entry name" value="Elp3"/>
    <property type="match status" value="1"/>
</dbReference>
<dbReference type="STRING" id="1121301.SAMN02745912_03252"/>
<protein>
    <submittedName>
        <fullName evidence="7">Radical SAM additional 4Fe4S-binding SPASM domain-containing protein</fullName>
    </submittedName>
</protein>
<dbReference type="InterPro" id="IPR058240">
    <property type="entry name" value="rSAM_sf"/>
</dbReference>
<evidence type="ECO:0000256" key="1">
    <source>
        <dbReference type="ARBA" id="ARBA00001966"/>
    </source>
</evidence>
<dbReference type="GO" id="GO:0046872">
    <property type="term" value="F:metal ion binding"/>
    <property type="evidence" value="ECO:0007669"/>
    <property type="project" value="UniProtKB-KW"/>
</dbReference>
<dbReference type="InterPro" id="IPR007197">
    <property type="entry name" value="rSAM"/>
</dbReference>
<dbReference type="SFLD" id="SFLDS00029">
    <property type="entry name" value="Radical_SAM"/>
    <property type="match status" value="1"/>
</dbReference>
<dbReference type="SFLD" id="SFLDG01386">
    <property type="entry name" value="main_SPASM_domain-containing"/>
    <property type="match status" value="1"/>
</dbReference>
<evidence type="ECO:0000256" key="2">
    <source>
        <dbReference type="ARBA" id="ARBA00022691"/>
    </source>
</evidence>
<dbReference type="Gene3D" id="3.20.20.70">
    <property type="entry name" value="Aldolase class I"/>
    <property type="match status" value="1"/>
</dbReference>
<sequence length="496" mass="57195">MNYEDYLIRNTNENKAVYFKIKDKFFLYSMKAGVFVEVKEPLYKALKDWDGKSHETLESVLSAEGIHINSKKLLENLFFSPLSDLGNKSAFNIEKNRPSNFWILVTDACNLKCTYCYHNEEGKKKWNTNMSKETAEKAVDLFFSKYAADYVVVNFFGGEPLLNFSLIEEIVPYIIEKSKQFNKEIQFTISTNGVFVTHEIAKFFKRYNFFVTVSIDGGEEQHNKTRKLLNGEGSFRKVREGVNILGQHMEYLGARMTVTKENVGYLNESFEQLFSMGFDSVAYKLAGACDDSFVISMADVEIFEREIKKIAATFKRRLMRGDIKVADRILQWIKKINKRPLKSECPFATNGKIVVDPLGHFYGCQEAVGNFSFIVGDIYNGIDNDKIRSLAPPLIHNRKGCKNCWMNELCDGMCYYAGYVKYGHFNTHVEESCIEIQKSFLESLFLYGELYIENKEYLNQIIKCQYTDVDKLREYVLANPSFFKLQENSAFTGGVL</sequence>